<dbReference type="PANTHER" id="PTHR31412">
    <property type="entry name" value="ZINC METALLOPROTEASE EGY1"/>
    <property type="match status" value="1"/>
</dbReference>
<dbReference type="Proteomes" id="UP000013307">
    <property type="component" value="Chromosome"/>
</dbReference>
<evidence type="ECO:0000256" key="4">
    <source>
        <dbReference type="ARBA" id="ARBA00022801"/>
    </source>
</evidence>
<dbReference type="KEGG" id="ast:Asulf_01685"/>
<feature type="transmembrane region" description="Helical" evidence="8">
    <location>
        <begin position="314"/>
        <end position="330"/>
    </location>
</feature>
<keyword evidence="5" id="KW-0809">Transit peptide</keyword>
<evidence type="ECO:0000256" key="5">
    <source>
        <dbReference type="ARBA" id="ARBA00022946"/>
    </source>
</evidence>
<keyword evidence="4" id="KW-0378">Hydrolase</keyword>
<dbReference type="eggNOG" id="arCOG00609">
    <property type="taxonomic scope" value="Archaea"/>
</dbReference>
<feature type="transmembrane region" description="Helical" evidence="8">
    <location>
        <begin position="248"/>
        <end position="269"/>
    </location>
</feature>
<reference evidence="10 11" key="1">
    <citation type="journal article" date="2013" name="Genome Announc.">
        <title>Complete Genome Sequence of the Thermophilic and Facultatively Chemolithoautotrophic Sulfate Reducer Archaeoglobus sulfaticallidus Strain PM70-1T.</title>
        <authorList>
            <person name="Stokke R."/>
            <person name="Hocking W.P."/>
            <person name="Steinsbu B.O."/>
            <person name="Steen I.H."/>
        </authorList>
    </citation>
    <scope>NUCLEOTIDE SEQUENCE [LARGE SCALE GENOMIC DNA]</scope>
    <source>
        <strain evidence="10">PM70-1</strain>
    </source>
</reference>
<feature type="transmembrane region" description="Helical" evidence="8">
    <location>
        <begin position="201"/>
        <end position="219"/>
    </location>
</feature>
<name>N0BH80_9EURY</name>
<keyword evidence="7 8" id="KW-0472">Membrane</keyword>
<keyword evidence="11" id="KW-1185">Reference proteome</keyword>
<evidence type="ECO:0000256" key="3">
    <source>
        <dbReference type="ARBA" id="ARBA00022692"/>
    </source>
</evidence>
<feature type="domain" description="Peptidase M50" evidence="9">
    <location>
        <begin position="135"/>
        <end position="289"/>
    </location>
</feature>
<dbReference type="CDD" id="cd06160">
    <property type="entry name" value="S2P-M50_like_2"/>
    <property type="match status" value="1"/>
</dbReference>
<dbReference type="EMBL" id="CP005290">
    <property type="protein sequence ID" value="AGK61657.1"/>
    <property type="molecule type" value="Genomic_DNA"/>
</dbReference>
<dbReference type="GeneID" id="15393320"/>
<feature type="transmembrane region" description="Helical" evidence="8">
    <location>
        <begin position="290"/>
        <end position="308"/>
    </location>
</feature>
<evidence type="ECO:0000259" key="9">
    <source>
        <dbReference type="Pfam" id="PF02163"/>
    </source>
</evidence>
<evidence type="ECO:0000256" key="6">
    <source>
        <dbReference type="ARBA" id="ARBA00022989"/>
    </source>
</evidence>
<dbReference type="GO" id="GO:0008233">
    <property type="term" value="F:peptidase activity"/>
    <property type="evidence" value="ECO:0007669"/>
    <property type="project" value="UniProtKB-KW"/>
</dbReference>
<evidence type="ECO:0000256" key="2">
    <source>
        <dbReference type="ARBA" id="ARBA00022670"/>
    </source>
</evidence>
<evidence type="ECO:0000256" key="8">
    <source>
        <dbReference type="SAM" id="Phobius"/>
    </source>
</evidence>
<dbReference type="Pfam" id="PF02163">
    <property type="entry name" value="Peptidase_M50"/>
    <property type="match status" value="1"/>
</dbReference>
<evidence type="ECO:0000313" key="11">
    <source>
        <dbReference type="Proteomes" id="UP000013307"/>
    </source>
</evidence>
<feature type="transmembrane region" description="Helical" evidence="8">
    <location>
        <begin position="165"/>
        <end position="181"/>
    </location>
</feature>
<dbReference type="InterPro" id="IPR044838">
    <property type="entry name" value="EGY1-like"/>
</dbReference>
<keyword evidence="6 8" id="KW-1133">Transmembrane helix</keyword>
<gene>
    <name evidence="10" type="ORF">Asulf_01685</name>
</gene>
<protein>
    <recommendedName>
        <fullName evidence="9">Peptidase M50 domain-containing protein</fullName>
    </recommendedName>
</protein>
<comment type="subcellular location">
    <subcellularLocation>
        <location evidence="1">Membrane</location>
        <topology evidence="1">Multi-pass membrane protein</topology>
    </subcellularLocation>
</comment>
<keyword evidence="3 8" id="KW-0812">Transmembrane</keyword>
<dbReference type="PANTHER" id="PTHR31412:SF0">
    <property type="entry name" value="ZINC METALLOPROTEASE EGY1, CHLOROPLASTIC-RELATED"/>
    <property type="match status" value="1"/>
</dbReference>
<dbReference type="GO" id="GO:0006508">
    <property type="term" value="P:proteolysis"/>
    <property type="evidence" value="ECO:0007669"/>
    <property type="project" value="UniProtKB-KW"/>
</dbReference>
<evidence type="ECO:0000313" key="10">
    <source>
        <dbReference type="EMBL" id="AGK61657.1"/>
    </source>
</evidence>
<proteinExistence type="predicted"/>
<keyword evidence="2" id="KW-0645">Protease</keyword>
<evidence type="ECO:0000256" key="7">
    <source>
        <dbReference type="ARBA" id="ARBA00023136"/>
    </source>
</evidence>
<dbReference type="AlphaFoldDB" id="N0BH80"/>
<evidence type="ECO:0000256" key="1">
    <source>
        <dbReference type="ARBA" id="ARBA00004141"/>
    </source>
</evidence>
<dbReference type="HOGENOM" id="CLU_028221_0_1_2"/>
<accession>N0BH80</accession>
<dbReference type="InterPro" id="IPR008915">
    <property type="entry name" value="Peptidase_M50"/>
</dbReference>
<feature type="transmembrane region" description="Helical" evidence="8">
    <location>
        <begin position="342"/>
        <end position="362"/>
    </location>
</feature>
<organism evidence="10 11">
    <name type="scientific">Archaeoglobus sulfaticallidus PM70-1</name>
    <dbReference type="NCBI Taxonomy" id="387631"/>
    <lineage>
        <taxon>Archaea</taxon>
        <taxon>Methanobacteriati</taxon>
        <taxon>Methanobacteriota</taxon>
        <taxon>Archaeoglobi</taxon>
        <taxon>Archaeoglobales</taxon>
        <taxon>Archaeoglobaceae</taxon>
        <taxon>Archaeoglobus</taxon>
    </lineage>
</organism>
<dbReference type="GO" id="GO:0016020">
    <property type="term" value="C:membrane"/>
    <property type="evidence" value="ECO:0007669"/>
    <property type="project" value="UniProtKB-SubCell"/>
</dbReference>
<feature type="transmembrane region" description="Helical" evidence="8">
    <location>
        <begin position="135"/>
        <end position="153"/>
    </location>
</feature>
<sequence>MRREKKLLRSLRGDNIRDSGSNTSNKIIETFTSDIEEFFNIYEKEILDNGIRYYVNPRDVFSIDDFKKRIAKYLPTLNIEMKYVYGEFVIEAFLRRDEKDNYWINIILFIATVATTTFVGASFSPDFSLLEGMKFSFAIMFVLGSHEMGHYIIAKRWGMKTSLPYFIPFPTIVGTLGAIIRHKGAIPNRKALFDVGVSGPLVGIFASIIITAIGLSLPYKAVEGTYIELGTPLLFDLITYIVKPESEVIHPIAFAGWVGMLVTFFNLIPAGQLDGGHILRAMLGKKADRISRIMPMLVIATGLIYTTLFKQDSILIFWGLVVFIFSMQRHPEPLDDEEEIDMRRYLIGIFTFIIGILCFNPAPIRI</sequence>
<dbReference type="RefSeq" id="WP_015591255.1">
    <property type="nucleotide sequence ID" value="NC_021169.1"/>
</dbReference>
<feature type="transmembrane region" description="Helical" evidence="8">
    <location>
        <begin position="102"/>
        <end position="123"/>
    </location>
</feature>
<dbReference type="STRING" id="387631.Asulf_01685"/>